<dbReference type="PANTHER" id="PTHR13947">
    <property type="entry name" value="GNAT FAMILY N-ACETYLTRANSFERASE"/>
    <property type="match status" value="1"/>
</dbReference>
<dbReference type="STRING" id="202955.GCA_000759995_03290"/>
<dbReference type="InterPro" id="IPR016181">
    <property type="entry name" value="Acyl_CoA_acyltransferase"/>
</dbReference>
<dbReference type="CDD" id="cd04301">
    <property type="entry name" value="NAT_SF"/>
    <property type="match status" value="1"/>
</dbReference>
<feature type="domain" description="N-acetyltransferase" evidence="2">
    <location>
        <begin position="1"/>
        <end position="198"/>
    </location>
</feature>
<dbReference type="PROSITE" id="PS51186">
    <property type="entry name" value="GNAT"/>
    <property type="match status" value="1"/>
</dbReference>
<comment type="caution">
    <text evidence="3">The sequence shown here is derived from an EMBL/GenBank/DDBJ whole genome shotgun (WGS) entry which is preliminary data.</text>
</comment>
<dbReference type="InterPro" id="IPR050769">
    <property type="entry name" value="NAT_camello-type"/>
</dbReference>
<dbReference type="OrthoDB" id="9796919at2"/>
<protein>
    <recommendedName>
        <fullName evidence="2">N-acetyltransferase domain-containing protein</fullName>
    </recommendedName>
</protein>
<evidence type="ECO:0000259" key="2">
    <source>
        <dbReference type="PROSITE" id="PS51186"/>
    </source>
</evidence>
<evidence type="ECO:0000313" key="4">
    <source>
        <dbReference type="Proteomes" id="UP000017404"/>
    </source>
</evidence>
<reference evidence="3 4" key="1">
    <citation type="submission" date="2013-10" db="EMBL/GenBank/DDBJ databases">
        <title>The Genome Sequence of Acinetobacter tjernbergiae CIP107465.</title>
        <authorList>
            <consortium name="The Broad Institute Genomics Platform"/>
            <consortium name="The Broad Institute Genome Sequencing Center for Infectious Disease"/>
            <person name="Cerqueira G."/>
            <person name="Feldgarden M."/>
            <person name="Courvalin P."/>
            <person name="Grillot-Courvalin C."/>
            <person name="Clermont D."/>
            <person name="Rocha E."/>
            <person name="Yoon E.-J."/>
            <person name="Nemec A."/>
            <person name="Young S.K."/>
            <person name="Zeng Q."/>
            <person name="Gargeya S."/>
            <person name="Fitzgerald M."/>
            <person name="Abouelleil A."/>
            <person name="Alvarado L."/>
            <person name="Berlin A.M."/>
            <person name="Chapman S.B."/>
            <person name="Gainer-Dewar J."/>
            <person name="Goldberg J."/>
            <person name="Gnerre S."/>
            <person name="Griggs A."/>
            <person name="Gujja S."/>
            <person name="Hansen M."/>
            <person name="Howarth C."/>
            <person name="Imamovic A."/>
            <person name="Ireland A."/>
            <person name="Larimer J."/>
            <person name="McCowan C."/>
            <person name="Murphy C."/>
            <person name="Pearson M."/>
            <person name="Poon T.W."/>
            <person name="Priest M."/>
            <person name="Roberts A."/>
            <person name="Saif S."/>
            <person name="Shea T."/>
            <person name="Sykes S."/>
            <person name="Wortman J."/>
            <person name="Nusbaum C."/>
            <person name="Birren B."/>
        </authorList>
    </citation>
    <scope>NUCLEOTIDE SEQUENCE [LARGE SCALE GENOMIC DNA]</scope>
    <source>
        <strain evidence="3 4">CIP 107465</strain>
    </source>
</reference>
<dbReference type="GO" id="GO:0008080">
    <property type="term" value="F:N-acetyltransferase activity"/>
    <property type="evidence" value="ECO:0007669"/>
    <property type="project" value="InterPro"/>
</dbReference>
<dbReference type="RefSeq" id="WP_018676828.1">
    <property type="nucleotide sequence ID" value="NZ_AYEV01000025.1"/>
</dbReference>
<dbReference type="SUPFAM" id="SSF55729">
    <property type="entry name" value="Acyl-CoA N-acyltransferases (Nat)"/>
    <property type="match status" value="1"/>
</dbReference>
<evidence type="ECO:0000313" key="3">
    <source>
        <dbReference type="EMBL" id="ESK54782.1"/>
    </source>
</evidence>
<dbReference type="AlphaFoldDB" id="V2UXS0"/>
<dbReference type="PANTHER" id="PTHR13947:SF37">
    <property type="entry name" value="LD18367P"/>
    <property type="match status" value="1"/>
</dbReference>
<sequence length="201" mass="22874">MKIRKAKKEDVYACVPLIYSAAMPLFDYIYQQCPITAENFIHKEFLSERGYTSYKLHWVVEHEGQVVAVVACYAKEDLPNMDGGTIRNILSVYKLKFSRVLIRAFYSGSVVTKPSITSLHVANFGVSPNYRSQGIGRLLLNYLKTLAEQQGYSSLSLDVSYANPRGQKLYEKIGFVVVQDSKFKGIEGELIPNGHRMEWKF</sequence>
<keyword evidence="1" id="KW-0808">Transferase</keyword>
<dbReference type="eggNOG" id="COG0456">
    <property type="taxonomic scope" value="Bacteria"/>
</dbReference>
<proteinExistence type="predicted"/>
<dbReference type="EMBL" id="AYEV01000025">
    <property type="protein sequence ID" value="ESK54782.1"/>
    <property type="molecule type" value="Genomic_DNA"/>
</dbReference>
<name>V2UXS0_9GAMM</name>
<dbReference type="Pfam" id="PF00583">
    <property type="entry name" value="Acetyltransf_1"/>
    <property type="match status" value="1"/>
</dbReference>
<dbReference type="Gene3D" id="3.40.630.30">
    <property type="match status" value="1"/>
</dbReference>
<dbReference type="PATRIC" id="fig|1120928.5.peg.2425"/>
<dbReference type="InterPro" id="IPR000182">
    <property type="entry name" value="GNAT_dom"/>
</dbReference>
<dbReference type="Proteomes" id="UP000017404">
    <property type="component" value="Unassembled WGS sequence"/>
</dbReference>
<evidence type="ECO:0000256" key="1">
    <source>
        <dbReference type="ARBA" id="ARBA00022679"/>
    </source>
</evidence>
<keyword evidence="4" id="KW-1185">Reference proteome</keyword>
<accession>V2UXS0</accession>
<organism evidence="3 4">
    <name type="scientific">Acinetobacter tjernbergiae DSM 14971 = CIP 107465</name>
    <dbReference type="NCBI Taxonomy" id="1120928"/>
    <lineage>
        <taxon>Bacteria</taxon>
        <taxon>Pseudomonadati</taxon>
        <taxon>Pseudomonadota</taxon>
        <taxon>Gammaproteobacteria</taxon>
        <taxon>Moraxellales</taxon>
        <taxon>Moraxellaceae</taxon>
        <taxon>Acinetobacter</taxon>
    </lineage>
</organism>
<gene>
    <name evidence="3" type="ORF">F990_02399</name>
</gene>